<dbReference type="PANTHER" id="PTHR37610:SF38">
    <property type="entry name" value="RETROTRANSPOSON COPIA-LIKE N-TERMINAL DOMAIN-CONTAINING PROTEIN"/>
    <property type="match status" value="1"/>
</dbReference>
<dbReference type="AlphaFoldDB" id="A0A699IHJ4"/>
<feature type="compositionally biased region" description="Basic and acidic residues" evidence="1">
    <location>
        <begin position="375"/>
        <end position="393"/>
    </location>
</feature>
<name>A0A699IHJ4_TANCI</name>
<dbReference type="InterPro" id="IPR013103">
    <property type="entry name" value="RVT_2"/>
</dbReference>
<evidence type="ECO:0000313" key="3">
    <source>
        <dbReference type="EMBL" id="GEZ48146.1"/>
    </source>
</evidence>
<reference evidence="3" key="1">
    <citation type="journal article" date="2019" name="Sci. Rep.">
        <title>Draft genome of Tanacetum cinerariifolium, the natural source of mosquito coil.</title>
        <authorList>
            <person name="Yamashiro T."/>
            <person name="Shiraishi A."/>
            <person name="Satake H."/>
            <person name="Nakayama K."/>
        </authorList>
    </citation>
    <scope>NUCLEOTIDE SEQUENCE</scope>
</reference>
<evidence type="ECO:0000256" key="1">
    <source>
        <dbReference type="SAM" id="MobiDB-lite"/>
    </source>
</evidence>
<gene>
    <name evidence="3" type="ORF">Tci_520119</name>
</gene>
<sequence>MTRDGSSGSDLSLQLANLLKNGLNQQPQNPKLSDNLQINLKLNSQNYALWTRMIRVAIGGKSKSLLSHLTTDPPDQTSEDYEQWEKEDLIVFSWLIQNIKHALAGNLTEYPTAKMLWDALAVTYSSGRDKLQTFNLQVKANDIKQNNSSLEDFWISLQGVWGEIDRIDPNLMKCPEDIKTYSKIRSEQKLFQFLNALDRRYEPIKREILRLEPLPSAEAAYATVRKEAAHQNILGATIIETQGIATDFATSTKPTKSYIDTTNGENDGSDHWAWHSNKRVVLRGSQGESECLDTLNWLKYVACGDRRSHDTADESHLSTQPDDHVNVTQTAPNLIPEVSNPSPISNPIETNASWQEGNVHEQEMFFNQDDTPSELNEHVQEQEKSSTQEETSERYVLPPRANRGVPPKRYSPEKVSRGSKYPMANIAKGNLSKEAKAFVASVYSDEIPANTKQALKSIKWKNAMEEEMKLSQKTTHGKMCLATWKENCRVSVANKGWPLHQFDVKNAFLHGELKKEVYMEAPHGFTNKFGEREVCLLKKSLYGLKQSPRAWFGRFTLAMKNYSFKQSNSDHTLFLKQRGNLITCLIIYVDDMIVTGDDKEEITKLKKYLFTEFEMKDLGRLKYFLRIEVLRSKQGIFMCQKRYILDLLAETGMIDCKPADTPMIVNQKLHMEEKAELANKGKYQ</sequence>
<dbReference type="InterPro" id="IPR043502">
    <property type="entry name" value="DNA/RNA_pol_sf"/>
</dbReference>
<accession>A0A699IHJ4</accession>
<evidence type="ECO:0000259" key="2">
    <source>
        <dbReference type="Pfam" id="PF07727"/>
    </source>
</evidence>
<dbReference type="EMBL" id="BKCJ010284143">
    <property type="protein sequence ID" value="GEZ48146.1"/>
    <property type="molecule type" value="Genomic_DNA"/>
</dbReference>
<feature type="domain" description="Reverse transcriptase Ty1/copia-type" evidence="2">
    <location>
        <begin position="493"/>
        <end position="664"/>
    </location>
</feature>
<dbReference type="Pfam" id="PF07727">
    <property type="entry name" value="RVT_2"/>
    <property type="match status" value="1"/>
</dbReference>
<proteinExistence type="predicted"/>
<dbReference type="PANTHER" id="PTHR37610">
    <property type="entry name" value="CCHC-TYPE DOMAIN-CONTAINING PROTEIN"/>
    <property type="match status" value="1"/>
</dbReference>
<organism evidence="3">
    <name type="scientific">Tanacetum cinerariifolium</name>
    <name type="common">Dalmatian daisy</name>
    <name type="synonym">Chrysanthemum cinerariifolium</name>
    <dbReference type="NCBI Taxonomy" id="118510"/>
    <lineage>
        <taxon>Eukaryota</taxon>
        <taxon>Viridiplantae</taxon>
        <taxon>Streptophyta</taxon>
        <taxon>Embryophyta</taxon>
        <taxon>Tracheophyta</taxon>
        <taxon>Spermatophyta</taxon>
        <taxon>Magnoliopsida</taxon>
        <taxon>eudicotyledons</taxon>
        <taxon>Gunneridae</taxon>
        <taxon>Pentapetalae</taxon>
        <taxon>asterids</taxon>
        <taxon>campanulids</taxon>
        <taxon>Asterales</taxon>
        <taxon>Asteraceae</taxon>
        <taxon>Asteroideae</taxon>
        <taxon>Anthemideae</taxon>
        <taxon>Anthemidinae</taxon>
        <taxon>Tanacetum</taxon>
    </lineage>
</organism>
<comment type="caution">
    <text evidence="3">The sequence shown here is derived from an EMBL/GenBank/DDBJ whole genome shotgun (WGS) entry which is preliminary data.</text>
</comment>
<protein>
    <submittedName>
        <fullName evidence="3">Ribonuclease H-like domain-containing protein</fullName>
    </submittedName>
</protein>
<feature type="region of interest" description="Disordered" evidence="1">
    <location>
        <begin position="373"/>
        <end position="417"/>
    </location>
</feature>
<dbReference type="SUPFAM" id="SSF56672">
    <property type="entry name" value="DNA/RNA polymerases"/>
    <property type="match status" value="1"/>
</dbReference>